<gene>
    <name evidence="1" type="ORF">H8B04_11725</name>
</gene>
<dbReference type="EMBL" id="JACOIJ010000023">
    <property type="protein sequence ID" value="MBD1430226.1"/>
    <property type="molecule type" value="Genomic_DNA"/>
</dbReference>
<reference evidence="1 2" key="1">
    <citation type="submission" date="2020-08" db="EMBL/GenBank/DDBJ databases">
        <title>Sphingobacterium sp. DN04309 isolated from aquaculture water.</title>
        <authorList>
            <person name="Zhang M."/>
        </authorList>
    </citation>
    <scope>NUCLEOTIDE SEQUENCE [LARGE SCALE GENOMIC DNA]</scope>
    <source>
        <strain evidence="1 2">DN04309</strain>
    </source>
</reference>
<sequence>MKKKSFVVRIDEDTFKLLEKWAQDEFRSVNGQIEFLLHEALVKSKRKKDNAKKED</sequence>
<comment type="caution">
    <text evidence="1">The sequence shown here is derived from an EMBL/GenBank/DDBJ whole genome shotgun (WGS) entry which is preliminary data.</text>
</comment>
<keyword evidence="2" id="KW-1185">Reference proteome</keyword>
<organism evidence="1 2">
    <name type="scientific">Sphingobacterium litopenaei</name>
    <dbReference type="NCBI Taxonomy" id="2763500"/>
    <lineage>
        <taxon>Bacteria</taxon>
        <taxon>Pseudomonadati</taxon>
        <taxon>Bacteroidota</taxon>
        <taxon>Sphingobacteriia</taxon>
        <taxon>Sphingobacteriales</taxon>
        <taxon>Sphingobacteriaceae</taxon>
        <taxon>Sphingobacterium</taxon>
    </lineage>
</organism>
<dbReference type="InterPro" id="IPR010985">
    <property type="entry name" value="Ribbon_hlx_hlx"/>
</dbReference>
<dbReference type="Gene3D" id="1.10.1220.10">
    <property type="entry name" value="Met repressor-like"/>
    <property type="match status" value="1"/>
</dbReference>
<proteinExistence type="predicted"/>
<name>A0ABR7YFY1_9SPHI</name>
<evidence type="ECO:0000313" key="2">
    <source>
        <dbReference type="Proteomes" id="UP000651271"/>
    </source>
</evidence>
<dbReference type="InterPro" id="IPR013321">
    <property type="entry name" value="Arc_rbn_hlx_hlx"/>
</dbReference>
<protein>
    <submittedName>
        <fullName evidence="1">Arc family DNA binding domain-containing protein</fullName>
    </submittedName>
</protein>
<accession>A0ABR7YFY1</accession>
<dbReference type="SUPFAM" id="SSF47598">
    <property type="entry name" value="Ribbon-helix-helix"/>
    <property type="match status" value="1"/>
</dbReference>
<evidence type="ECO:0000313" key="1">
    <source>
        <dbReference type="EMBL" id="MBD1430226.1"/>
    </source>
</evidence>
<dbReference type="Proteomes" id="UP000651271">
    <property type="component" value="Unassembled WGS sequence"/>
</dbReference>
<dbReference type="RefSeq" id="WP_165289727.1">
    <property type="nucleotide sequence ID" value="NZ_JACOIJ010000023.1"/>
</dbReference>